<evidence type="ECO:0000313" key="2">
    <source>
        <dbReference type="EMBL" id="OOQ57872.1"/>
    </source>
</evidence>
<feature type="region of interest" description="Disordered" evidence="1">
    <location>
        <begin position="361"/>
        <end position="389"/>
    </location>
</feature>
<dbReference type="RefSeq" id="WP_078350479.1">
    <property type="nucleotide sequence ID" value="NZ_MBTF01000035.1"/>
</dbReference>
<name>A0A1S9PA90_9SPHI</name>
<dbReference type="OrthoDB" id="6402880at2"/>
<dbReference type="Proteomes" id="UP000189739">
    <property type="component" value="Unassembled WGS sequence"/>
</dbReference>
<accession>A0A1S9PA90</accession>
<dbReference type="STRING" id="1792845.BC343_13945"/>
<protein>
    <submittedName>
        <fullName evidence="2">Uncharacterized protein</fullName>
    </submittedName>
</protein>
<organism evidence="2 3">
    <name type="scientific">Mucilaginibacter pedocola</name>
    <dbReference type="NCBI Taxonomy" id="1792845"/>
    <lineage>
        <taxon>Bacteria</taxon>
        <taxon>Pseudomonadati</taxon>
        <taxon>Bacteroidota</taxon>
        <taxon>Sphingobacteriia</taxon>
        <taxon>Sphingobacteriales</taxon>
        <taxon>Sphingobacteriaceae</taxon>
        <taxon>Mucilaginibacter</taxon>
    </lineage>
</organism>
<dbReference type="EMBL" id="MBTF01000035">
    <property type="protein sequence ID" value="OOQ57872.1"/>
    <property type="molecule type" value="Genomic_DNA"/>
</dbReference>
<dbReference type="AlphaFoldDB" id="A0A1S9PA90"/>
<keyword evidence="3" id="KW-1185">Reference proteome</keyword>
<sequence length="526" mass="61741">MSILTIHEKLLDHLVKLRKNDPRLYFMPRKINNRNRLQQGYWFLGNDDYVYVDLWNGTDWKEKVNCIGFVVLPDGRHYLELSAQGCPEVVPFLEKIVAAEPGFDRPGEKYKWYKYFSGDKYLRDFDQAIRQFKPKVDHLIDQEQPPVIRKITSAEFDRYGERVIALRNGQLQYQKTHKITRLSWNTHNWQYPSGWLGKSRDKTTHEGKYGFGYEEWLFDRSKLIGGYHYGFVKGLESKVDRHASKTYELHLYTQNSFRNYYYVGCIRQAEGVSHATSEDIYAQYKAQGWLEEMAGAVQRVEADVKAFRKVNPKLFVNVRFRLADLDLPEELVEIGEQDDNITIDRFKLLGYRGGIVPMLNPELPEDAGSDGTSPENSGHAGNWKNTGRRKRTFKMEQEYDPDHDQMQNAIVEFLRENPAYGYARVDIETSRVDIKALTHGGNWHYFEIKTASPKRNIRDAIGQVMEYAYYPSRERAKQLIIVGDSAPENETIRYLTYLRDRFELPVTYRYFDWDELKLSADFPVVE</sequence>
<comment type="caution">
    <text evidence="2">The sequence shown here is derived from an EMBL/GenBank/DDBJ whole genome shotgun (WGS) entry which is preliminary data.</text>
</comment>
<reference evidence="2 3" key="1">
    <citation type="submission" date="2016-07" db="EMBL/GenBank/DDBJ databases">
        <title>Genomic analysis of zinc-resistant bacterium Mucilaginibacter pedocola TBZ30.</title>
        <authorList>
            <person name="Huang J."/>
            <person name="Tang J."/>
        </authorList>
    </citation>
    <scope>NUCLEOTIDE SEQUENCE [LARGE SCALE GENOMIC DNA]</scope>
    <source>
        <strain evidence="2 3">TBZ30</strain>
    </source>
</reference>
<evidence type="ECO:0000256" key="1">
    <source>
        <dbReference type="SAM" id="MobiDB-lite"/>
    </source>
</evidence>
<evidence type="ECO:0000313" key="3">
    <source>
        <dbReference type="Proteomes" id="UP000189739"/>
    </source>
</evidence>
<proteinExistence type="predicted"/>
<gene>
    <name evidence="2" type="ORF">BC343_13945</name>
</gene>